<proteinExistence type="predicted"/>
<comment type="caution">
    <text evidence="1">The sequence shown here is derived from an EMBL/GenBank/DDBJ whole genome shotgun (WGS) entry which is preliminary data.</text>
</comment>
<sequence length="146" mass="16560">MGWLYTLERPPPAAFPDGDAHRREALTPQRILELPPPSVSDSSALSVSTQSLHQLQSPVPVKSYPYYFVYVHYYLYLYHSHLPPPTPIPPLPILTVAKYTDLRSTVLEWKPLAVDSLPPPLHIIEIFLTSPGPLQVQLRVQWLGFL</sequence>
<evidence type="ECO:0000313" key="2">
    <source>
        <dbReference type="Proteomes" id="UP000077202"/>
    </source>
</evidence>
<dbReference type="EMBL" id="LVLJ01003787">
    <property type="protein sequence ID" value="OAE19763.1"/>
    <property type="molecule type" value="Genomic_DNA"/>
</dbReference>
<evidence type="ECO:0000313" key="1">
    <source>
        <dbReference type="EMBL" id="OAE19763.1"/>
    </source>
</evidence>
<protein>
    <submittedName>
        <fullName evidence="1">Uncharacterized protein</fullName>
    </submittedName>
</protein>
<organism evidence="1 2">
    <name type="scientific">Marchantia polymorpha subsp. ruderalis</name>
    <dbReference type="NCBI Taxonomy" id="1480154"/>
    <lineage>
        <taxon>Eukaryota</taxon>
        <taxon>Viridiplantae</taxon>
        <taxon>Streptophyta</taxon>
        <taxon>Embryophyta</taxon>
        <taxon>Marchantiophyta</taxon>
        <taxon>Marchantiopsida</taxon>
        <taxon>Marchantiidae</taxon>
        <taxon>Marchantiales</taxon>
        <taxon>Marchantiaceae</taxon>
        <taxon>Marchantia</taxon>
    </lineage>
</organism>
<name>A0A176VH58_MARPO</name>
<accession>A0A176VH58</accession>
<reference evidence="1" key="1">
    <citation type="submission" date="2016-03" db="EMBL/GenBank/DDBJ databases">
        <title>Mechanisms controlling the formation of the plant cell surface in tip-growing cells are functionally conserved among land plants.</title>
        <authorList>
            <person name="Honkanen S."/>
            <person name="Jones V.A."/>
            <person name="Morieri G."/>
            <person name="Champion C."/>
            <person name="Hetherington A.J."/>
            <person name="Kelly S."/>
            <person name="Saint-Marcoux D."/>
            <person name="Proust H."/>
            <person name="Prescott H."/>
            <person name="Dolan L."/>
        </authorList>
    </citation>
    <scope>NUCLEOTIDE SEQUENCE [LARGE SCALE GENOMIC DNA]</scope>
    <source>
        <tissue evidence="1">Whole gametophyte</tissue>
    </source>
</reference>
<dbReference type="Proteomes" id="UP000077202">
    <property type="component" value="Unassembled WGS sequence"/>
</dbReference>
<keyword evidence="2" id="KW-1185">Reference proteome</keyword>
<gene>
    <name evidence="1" type="ORF">AXG93_2958s1390</name>
</gene>
<dbReference type="AlphaFoldDB" id="A0A176VH58"/>